<gene>
    <name evidence="8" type="ORF">WG900_18795</name>
</gene>
<dbReference type="InterPro" id="IPR036942">
    <property type="entry name" value="Beta-barrel_TonB_sf"/>
</dbReference>
<keyword evidence="3" id="KW-0998">Cell outer membrane</keyword>
<feature type="chain" id="PRO_5045530921" evidence="5">
    <location>
        <begin position="31"/>
        <end position="982"/>
    </location>
</feature>
<dbReference type="Proteomes" id="UP001379235">
    <property type="component" value="Unassembled WGS sequence"/>
</dbReference>
<dbReference type="RefSeq" id="WP_339969690.1">
    <property type="nucleotide sequence ID" value="NZ_JBBHJY010000012.1"/>
</dbReference>
<accession>A0ABU8SDB3</accession>
<dbReference type="Pfam" id="PF00593">
    <property type="entry name" value="TonB_dep_Rec_b-barrel"/>
    <property type="match status" value="1"/>
</dbReference>
<evidence type="ECO:0000256" key="3">
    <source>
        <dbReference type="ARBA" id="ARBA00023237"/>
    </source>
</evidence>
<evidence type="ECO:0000256" key="5">
    <source>
        <dbReference type="SAM" id="SignalP"/>
    </source>
</evidence>
<dbReference type="PANTHER" id="PTHR40980:SF3">
    <property type="entry name" value="TONB-DEPENDENT RECEPTOR-LIKE BETA-BARREL DOMAIN-CONTAINING PROTEIN"/>
    <property type="match status" value="1"/>
</dbReference>
<name>A0ABU8SDB3_9SPHN</name>
<keyword evidence="5" id="KW-0732">Signal</keyword>
<dbReference type="Gene3D" id="2.170.130.10">
    <property type="entry name" value="TonB-dependent receptor, plug domain"/>
    <property type="match status" value="1"/>
</dbReference>
<keyword evidence="9" id="KW-1185">Reference proteome</keyword>
<feature type="signal peptide" evidence="5">
    <location>
        <begin position="1"/>
        <end position="30"/>
    </location>
</feature>
<dbReference type="InterPro" id="IPR000531">
    <property type="entry name" value="Beta-barrel_TonB"/>
</dbReference>
<dbReference type="InterPro" id="IPR010104">
    <property type="entry name" value="TonB_rcpt_bac"/>
</dbReference>
<evidence type="ECO:0000256" key="1">
    <source>
        <dbReference type="ARBA" id="ARBA00004442"/>
    </source>
</evidence>
<comment type="caution">
    <text evidence="8">The sequence shown here is derived from an EMBL/GenBank/DDBJ whole genome shotgun (WGS) entry which is preliminary data.</text>
</comment>
<keyword evidence="4" id="KW-0798">TonB box</keyword>
<dbReference type="EMBL" id="JBBHJY010000012">
    <property type="protein sequence ID" value="MEJ6011956.1"/>
    <property type="molecule type" value="Genomic_DNA"/>
</dbReference>
<evidence type="ECO:0000313" key="9">
    <source>
        <dbReference type="Proteomes" id="UP001379235"/>
    </source>
</evidence>
<keyword evidence="8" id="KW-0675">Receptor</keyword>
<evidence type="ECO:0000313" key="8">
    <source>
        <dbReference type="EMBL" id="MEJ6011956.1"/>
    </source>
</evidence>
<dbReference type="InterPro" id="IPR037066">
    <property type="entry name" value="Plug_dom_sf"/>
</dbReference>
<dbReference type="PANTHER" id="PTHR40980">
    <property type="entry name" value="PLUG DOMAIN-CONTAINING PROTEIN"/>
    <property type="match status" value="1"/>
</dbReference>
<evidence type="ECO:0000256" key="2">
    <source>
        <dbReference type="ARBA" id="ARBA00023136"/>
    </source>
</evidence>
<dbReference type="Gene3D" id="2.40.170.20">
    <property type="entry name" value="TonB-dependent receptor, beta-barrel domain"/>
    <property type="match status" value="1"/>
</dbReference>
<feature type="domain" description="TonB-dependent receptor plug" evidence="7">
    <location>
        <begin position="58"/>
        <end position="165"/>
    </location>
</feature>
<comment type="similarity">
    <text evidence="4">Belongs to the TonB-dependent receptor family.</text>
</comment>
<organism evidence="8 9">
    <name type="scientific">Novosphingobium aquae</name>
    <dbReference type="NCBI Taxonomy" id="3133435"/>
    <lineage>
        <taxon>Bacteria</taxon>
        <taxon>Pseudomonadati</taxon>
        <taxon>Pseudomonadota</taxon>
        <taxon>Alphaproteobacteria</taxon>
        <taxon>Sphingomonadales</taxon>
        <taxon>Sphingomonadaceae</taxon>
        <taxon>Novosphingobium</taxon>
    </lineage>
</organism>
<keyword evidence="2 4" id="KW-0472">Membrane</keyword>
<reference evidence="8 9" key="1">
    <citation type="submission" date="2024-03" db="EMBL/GenBank/DDBJ databases">
        <authorList>
            <person name="Jo J.-H."/>
        </authorList>
    </citation>
    <scope>NUCLEOTIDE SEQUENCE [LARGE SCALE GENOMIC DNA]</scope>
    <source>
        <strain evidence="8 9">AS3R-12</strain>
    </source>
</reference>
<dbReference type="NCBIfam" id="TIGR01782">
    <property type="entry name" value="TonB-Xanth-Caul"/>
    <property type="match status" value="1"/>
</dbReference>
<dbReference type="Pfam" id="PF07715">
    <property type="entry name" value="Plug"/>
    <property type="match status" value="1"/>
</dbReference>
<comment type="subcellular location">
    <subcellularLocation>
        <location evidence="1 4">Cell outer membrane</location>
    </subcellularLocation>
</comment>
<dbReference type="SUPFAM" id="SSF56935">
    <property type="entry name" value="Porins"/>
    <property type="match status" value="1"/>
</dbReference>
<evidence type="ECO:0000256" key="4">
    <source>
        <dbReference type="RuleBase" id="RU003357"/>
    </source>
</evidence>
<evidence type="ECO:0000259" key="7">
    <source>
        <dbReference type="Pfam" id="PF07715"/>
    </source>
</evidence>
<protein>
    <submittedName>
        <fullName evidence="8">TonB-dependent receptor</fullName>
    </submittedName>
</protein>
<sequence length="982" mass="105145">MKAFRNPMIGRFLLGTSIVALGTAAQPAMAQSAEAEAEPDAIVVTGIRASLAKSLEIKRDGQGVVDAISAEDIGKFPDTNLAESLQRITGVSIDRNSGEGSTVTVRGFGPDFNLVLLNGRQMPASSLGGSSGAPASRSFDFGNLASEGIAGVEVYKSGRATLATGGIGSVINIKTARPLDRNGFTGSIGVKGVYDTSRFEGSKIAPEVSGIISDTFADGRIGVLVSGSYQRRKGSQAQFNAGWREGYLGNENNWGSLPVDANDWRGNFAQTQNRPGPTTVYQVTQNAGYDFTSFDRERINGQVVLQVKPTDTLTASVDYTYSQNTIDARTNSIGVWFNHDQTSSSWTDGPAAGPNFYAENFGPGKDLAITGAVAANRSVNRSIGGNLKWDGPGGLRLELDGHHSTAESKPTLPYGSGIAVGSAIFGVKSQKVDFTTDMPVISVSMYPGSEINAGNIRPAGNAFRNAYMRDELNEFTLRGGYDFDASFIDSLDFGVTYTDNEVRSAFGVIQNDTWGGTLTAANTPDSLYSPTDLPNDLKGMVGSNGAGIIPTYFKVDTVALIKLLDSQLGICASSQAAGTCLAKFTADRTVKEKTWAPYIQSSHTFDLFTNPAHLRMGLRYENTKIDSSALVPIPNRTVWTGGNETAIIYGAASATASLKGKYENWLPAFDFDMSPGGNIKLRASYSHTITRPDYGSLQGGTTLDSPIRIGGSTGASGNPGLLPYKSKNIDLSAEWYYSNDSYISAGFFHKKVRNFISQTQVNQPAFGLTNAAAGPYATEARNALGSGATAAQIVAYIAAKYPSSYDAANGGIIGGAGDPLVNFIITQPTNSAQQAKLWGWEFAIQHRFWETGFGAILNYTIVKSDTKFDNALRYTVPQFAVNGVSDSANAVLYYDKNGLQARIAYNWRDGFLAGYGFDPYYVKPYGQFDVSMSYELRKGLTVFAEGINITNADRRGHMRNDQTVFFSAPGYARYAAGARFSF</sequence>
<evidence type="ECO:0000259" key="6">
    <source>
        <dbReference type="Pfam" id="PF00593"/>
    </source>
</evidence>
<dbReference type="InterPro" id="IPR012910">
    <property type="entry name" value="Plug_dom"/>
</dbReference>
<feature type="domain" description="TonB-dependent receptor-like beta-barrel" evidence="6">
    <location>
        <begin position="449"/>
        <end position="949"/>
    </location>
</feature>
<proteinExistence type="inferred from homology"/>